<accession>A0A699YS91</accession>
<dbReference type="Proteomes" id="UP000485058">
    <property type="component" value="Unassembled WGS sequence"/>
</dbReference>
<sequence length="83" mass="8862">MPAEVASEKQSQGSKTGWPYITRTTTTHLGALHNHCSIWKAKPSIPGTISKVTLHGLVPVSALPDVGVTIYLRAHAHTAQLVP</sequence>
<feature type="non-terminal residue" evidence="1">
    <location>
        <position position="1"/>
    </location>
</feature>
<evidence type="ECO:0000313" key="1">
    <source>
        <dbReference type="EMBL" id="GFH05952.1"/>
    </source>
</evidence>
<comment type="caution">
    <text evidence="1">The sequence shown here is derived from an EMBL/GenBank/DDBJ whole genome shotgun (WGS) entry which is preliminary data.</text>
</comment>
<proteinExistence type="predicted"/>
<protein>
    <submittedName>
        <fullName evidence="1">Uncharacterized protein</fullName>
    </submittedName>
</protein>
<organism evidence="1 2">
    <name type="scientific">Haematococcus lacustris</name>
    <name type="common">Green alga</name>
    <name type="synonym">Haematococcus pluvialis</name>
    <dbReference type="NCBI Taxonomy" id="44745"/>
    <lineage>
        <taxon>Eukaryota</taxon>
        <taxon>Viridiplantae</taxon>
        <taxon>Chlorophyta</taxon>
        <taxon>core chlorophytes</taxon>
        <taxon>Chlorophyceae</taxon>
        <taxon>CS clade</taxon>
        <taxon>Chlamydomonadales</taxon>
        <taxon>Haematococcaceae</taxon>
        <taxon>Haematococcus</taxon>
    </lineage>
</organism>
<evidence type="ECO:0000313" key="2">
    <source>
        <dbReference type="Proteomes" id="UP000485058"/>
    </source>
</evidence>
<dbReference type="EMBL" id="BLLF01000015">
    <property type="protein sequence ID" value="GFH05952.1"/>
    <property type="molecule type" value="Genomic_DNA"/>
</dbReference>
<name>A0A699YS91_HAELA</name>
<dbReference type="AlphaFoldDB" id="A0A699YS91"/>
<gene>
    <name evidence="1" type="ORF">HaLaN_00503</name>
</gene>
<keyword evidence="2" id="KW-1185">Reference proteome</keyword>
<reference evidence="1 2" key="1">
    <citation type="submission" date="2020-02" db="EMBL/GenBank/DDBJ databases">
        <title>Draft genome sequence of Haematococcus lacustris strain NIES-144.</title>
        <authorList>
            <person name="Morimoto D."/>
            <person name="Nakagawa S."/>
            <person name="Yoshida T."/>
            <person name="Sawayama S."/>
        </authorList>
    </citation>
    <scope>NUCLEOTIDE SEQUENCE [LARGE SCALE GENOMIC DNA]</scope>
    <source>
        <strain evidence="1 2">NIES-144</strain>
    </source>
</reference>